<dbReference type="EMBL" id="CP001867">
    <property type="protein sequence ID" value="ADB74753.1"/>
    <property type="molecule type" value="Genomic_DNA"/>
</dbReference>
<dbReference type="KEGG" id="gob:Gobs_2065"/>
<protein>
    <submittedName>
        <fullName evidence="4">FeS assembly protein SufD</fullName>
    </submittedName>
</protein>
<keyword evidence="5" id="KW-1185">Reference proteome</keyword>
<feature type="compositionally biased region" description="Low complexity" evidence="2">
    <location>
        <begin position="30"/>
        <end position="63"/>
    </location>
</feature>
<feature type="region of interest" description="Disordered" evidence="2">
    <location>
        <begin position="1"/>
        <end position="83"/>
    </location>
</feature>
<dbReference type="Proteomes" id="UP000001382">
    <property type="component" value="Chromosome"/>
</dbReference>
<dbReference type="PANTHER" id="PTHR43575">
    <property type="entry name" value="PROTEIN ABCI7, CHLOROPLASTIC"/>
    <property type="match status" value="1"/>
</dbReference>
<dbReference type="STRING" id="526225.Gobs_2065"/>
<evidence type="ECO:0000259" key="3">
    <source>
        <dbReference type="Pfam" id="PF01458"/>
    </source>
</evidence>
<dbReference type="AlphaFoldDB" id="D2SF63"/>
<dbReference type="PANTHER" id="PTHR43575:SF1">
    <property type="entry name" value="PROTEIN ABCI7, CHLOROPLASTIC"/>
    <property type="match status" value="1"/>
</dbReference>
<reference evidence="4 5" key="1">
    <citation type="journal article" date="2010" name="Stand. Genomic Sci.">
        <title>Complete genome sequence of Geodermatophilus obscurus type strain (G-20).</title>
        <authorList>
            <person name="Ivanova N."/>
            <person name="Sikorski J."/>
            <person name="Jando M."/>
            <person name="Munk C."/>
            <person name="Lapidus A."/>
            <person name="Glavina Del Rio T."/>
            <person name="Copeland A."/>
            <person name="Tice H."/>
            <person name="Cheng J.-F."/>
            <person name="Lucas S."/>
            <person name="Chen F."/>
            <person name="Nolan M."/>
            <person name="Bruce D."/>
            <person name="Goodwin L."/>
            <person name="Pitluck S."/>
            <person name="Mavromatis K."/>
            <person name="Mikhailova N."/>
            <person name="Pati A."/>
            <person name="Chen A."/>
            <person name="Palaniappan K."/>
            <person name="Land M."/>
            <person name="Hauser L."/>
            <person name="Chang Y.-J."/>
            <person name="Jeffries C.D."/>
            <person name="Meincke L."/>
            <person name="Brettin T."/>
            <person name="Detter J.C."/>
            <person name="Detter J.C."/>
            <person name="Rohde M."/>
            <person name="Goeker M."/>
            <person name="Bristow J."/>
            <person name="Eisen J.A."/>
            <person name="Markowitz V."/>
            <person name="Hugenholtz P."/>
            <person name="Kyrpides N.C."/>
            <person name="Klenk H.-P."/>
        </authorList>
    </citation>
    <scope>NUCLEOTIDE SEQUENCE [LARGE SCALE GENOMIC DNA]</scope>
    <source>
        <strain evidence="5">ATCC 25078 / DSM 43160 / JCM 3152 / KCC A-0152 / KCTC 9177 / NBRC 13315 / NRRL B-3577 / G-20</strain>
    </source>
</reference>
<dbReference type="GO" id="GO:0016226">
    <property type="term" value="P:iron-sulfur cluster assembly"/>
    <property type="evidence" value="ECO:0007669"/>
    <property type="project" value="InterPro"/>
</dbReference>
<accession>D2SF63</accession>
<feature type="domain" description="SUF system FeS cluster assembly SufBD core" evidence="3">
    <location>
        <begin position="174"/>
        <end position="401"/>
    </location>
</feature>
<dbReference type="InterPro" id="IPR037284">
    <property type="entry name" value="SUF_FeS_clus_asmbl_SufBD_sf"/>
</dbReference>
<evidence type="ECO:0000256" key="1">
    <source>
        <dbReference type="ARBA" id="ARBA00043967"/>
    </source>
</evidence>
<evidence type="ECO:0000313" key="5">
    <source>
        <dbReference type="Proteomes" id="UP000001382"/>
    </source>
</evidence>
<gene>
    <name evidence="4" type="ordered locus">Gobs_2065</name>
</gene>
<dbReference type="eggNOG" id="COG0719">
    <property type="taxonomic scope" value="Bacteria"/>
</dbReference>
<dbReference type="Pfam" id="PF01458">
    <property type="entry name" value="SUFBD_core"/>
    <property type="match status" value="1"/>
</dbReference>
<dbReference type="NCBIfam" id="TIGR01981">
    <property type="entry name" value="sufD"/>
    <property type="match status" value="1"/>
</dbReference>
<comment type="similarity">
    <text evidence="1">Belongs to the iron-sulfur cluster assembly SufBD family.</text>
</comment>
<dbReference type="RefSeq" id="WP_012948189.1">
    <property type="nucleotide sequence ID" value="NC_013757.1"/>
</dbReference>
<proteinExistence type="inferred from homology"/>
<sequence length="440" mass="45984">MSAENSPANTTGLTTESATLAGELFAEGVGAQAGPPSTPAPGTGTAGQAAPGAHSHGGPAPTGSPAERFTSTDPDAFGVPTGREETWRFTPMKRIRPLLDGAPSDAHLQWDTDLPDGVELASVEADDPLLKGLPEPVDRLAALARQRSGGAAVVRVPAEAQLDRAVTLRLSGTGSEDVVWGQLVVEVGAFAKATVVLDHAGLARYAGGVAVLVGDGAQVTVVSVQEWAPGAVHGGQFDAVVGRDATFKQVVVTLGGDLVRLVSNVQYAGPGGTAELFGVYFSDETQHQEHRLWVDHAVPNCTSNVLYKGALQGEGARTVWIGDVRIRPSATGTDTYELNRNLVLTDGARADSVPNLEIETGEIVGAGHASATGRFDDEQLFYLCSRGIDAETARRLVVRGFFADVVQHIGIDELQDRLMRGIETRLGALPGLDEQPVEVA</sequence>
<dbReference type="HOGENOM" id="CLU_026231_6_0_11"/>
<dbReference type="InterPro" id="IPR055346">
    <property type="entry name" value="Fe-S_cluster_assembly_SufBD"/>
</dbReference>
<evidence type="ECO:0000313" key="4">
    <source>
        <dbReference type="EMBL" id="ADB74753.1"/>
    </source>
</evidence>
<name>D2SF63_GEOOG</name>
<dbReference type="InterPro" id="IPR000825">
    <property type="entry name" value="SUF_FeS_clus_asmbl_SufBD_core"/>
</dbReference>
<dbReference type="InterPro" id="IPR011542">
    <property type="entry name" value="SUF_FeS_clus_asmbl_SufD"/>
</dbReference>
<feature type="compositionally biased region" description="Polar residues" evidence="2">
    <location>
        <begin position="1"/>
        <end position="18"/>
    </location>
</feature>
<dbReference type="SUPFAM" id="SSF101960">
    <property type="entry name" value="Stabilizer of iron transporter SufD"/>
    <property type="match status" value="1"/>
</dbReference>
<evidence type="ECO:0000256" key="2">
    <source>
        <dbReference type="SAM" id="MobiDB-lite"/>
    </source>
</evidence>
<reference evidence="5" key="2">
    <citation type="submission" date="2010-01" db="EMBL/GenBank/DDBJ databases">
        <title>The complete genome of Geodermatophilus obscurus DSM 43160.</title>
        <authorList>
            <consortium name="US DOE Joint Genome Institute (JGI-PGF)"/>
            <person name="Lucas S."/>
            <person name="Copeland A."/>
            <person name="Lapidus A."/>
            <person name="Glavina del Rio T."/>
            <person name="Dalin E."/>
            <person name="Tice H."/>
            <person name="Bruce D."/>
            <person name="Goodwin L."/>
            <person name="Pitluck S."/>
            <person name="Kyrpides N."/>
            <person name="Mavromatis K."/>
            <person name="Ivanova N."/>
            <person name="Munk A.C."/>
            <person name="Brettin T."/>
            <person name="Detter J.C."/>
            <person name="Han C."/>
            <person name="Larimer F."/>
            <person name="Land M."/>
            <person name="Hauser L."/>
            <person name="Markowitz V."/>
            <person name="Cheng J.-F."/>
            <person name="Hugenholtz P."/>
            <person name="Woyke T."/>
            <person name="Wu D."/>
            <person name="Jando M."/>
            <person name="Schneider S."/>
            <person name="Klenk H.-P."/>
            <person name="Eisen J.A."/>
        </authorList>
    </citation>
    <scope>NUCLEOTIDE SEQUENCE [LARGE SCALE GENOMIC DNA]</scope>
    <source>
        <strain evidence="5">ATCC 25078 / DSM 43160 / JCM 3152 / KCC A-0152 / KCTC 9177 / NBRC 13315 / NRRL B-3577 / G-20</strain>
    </source>
</reference>
<organism evidence="4 5">
    <name type="scientific">Geodermatophilus obscurus (strain ATCC 25078 / DSM 43160 / JCM 3152 / CCUG 61914 / KCC A-0152 / KCTC 9177 / NBRC 13315 / NRRL B-3577 / G-20)</name>
    <dbReference type="NCBI Taxonomy" id="526225"/>
    <lineage>
        <taxon>Bacteria</taxon>
        <taxon>Bacillati</taxon>
        <taxon>Actinomycetota</taxon>
        <taxon>Actinomycetes</taxon>
        <taxon>Geodermatophilales</taxon>
        <taxon>Geodermatophilaceae</taxon>
        <taxon>Geodermatophilus</taxon>
    </lineage>
</organism>